<dbReference type="PROSITE" id="PS00028">
    <property type="entry name" value="ZINC_FINGER_C2H2_1"/>
    <property type="match status" value="1"/>
</dbReference>
<feature type="compositionally biased region" description="Basic and acidic residues" evidence="5">
    <location>
        <begin position="458"/>
        <end position="470"/>
    </location>
</feature>
<feature type="compositionally biased region" description="Polar residues" evidence="5">
    <location>
        <begin position="345"/>
        <end position="354"/>
    </location>
</feature>
<dbReference type="Gene3D" id="3.30.160.60">
    <property type="entry name" value="Classic Zinc Finger"/>
    <property type="match status" value="1"/>
</dbReference>
<keyword evidence="2 4" id="KW-0863">Zinc-finger</keyword>
<reference evidence="7 8" key="1">
    <citation type="submission" date="2023-09" db="EMBL/GenBank/DDBJ databases">
        <title>Pangenome analysis of Batrachochytrium dendrobatidis and related Chytrids.</title>
        <authorList>
            <person name="Yacoub M.N."/>
            <person name="Stajich J.E."/>
            <person name="James T.Y."/>
        </authorList>
    </citation>
    <scope>NUCLEOTIDE SEQUENCE [LARGE SCALE GENOMIC DNA]</scope>
    <source>
        <strain evidence="7 8">JEL0888</strain>
    </source>
</reference>
<feature type="compositionally biased region" description="Pro residues" evidence="5">
    <location>
        <begin position="13"/>
        <end position="24"/>
    </location>
</feature>
<feature type="region of interest" description="Disordered" evidence="5">
    <location>
        <begin position="115"/>
        <end position="212"/>
    </location>
</feature>
<proteinExistence type="predicted"/>
<evidence type="ECO:0000313" key="7">
    <source>
        <dbReference type="EMBL" id="KAL2917269.1"/>
    </source>
</evidence>
<feature type="domain" description="C2H2-type" evidence="6">
    <location>
        <begin position="215"/>
        <end position="237"/>
    </location>
</feature>
<dbReference type="EMBL" id="JADGIZ020000012">
    <property type="protein sequence ID" value="KAL2917269.1"/>
    <property type="molecule type" value="Genomic_DNA"/>
</dbReference>
<dbReference type="SMART" id="SM00355">
    <property type="entry name" value="ZnF_C2H2"/>
    <property type="match status" value="2"/>
</dbReference>
<feature type="region of interest" description="Disordered" evidence="5">
    <location>
        <begin position="1"/>
        <end position="69"/>
    </location>
</feature>
<name>A0ABR4NCV4_9FUNG</name>
<dbReference type="PANTHER" id="PTHR13309">
    <property type="entry name" value="NUCLEAR FRAGILE X MENTAL RETARDATION PROTEIN INTERACTING PROTEIN 1"/>
    <property type="match status" value="1"/>
</dbReference>
<dbReference type="PANTHER" id="PTHR13309:SF0">
    <property type="entry name" value="FMR1-INTERACTING PROTEIN NUFIP1"/>
    <property type="match status" value="1"/>
</dbReference>
<dbReference type="Pfam" id="PF10453">
    <property type="entry name" value="NUFIP1"/>
    <property type="match status" value="1"/>
</dbReference>
<accession>A0ABR4NCV4</accession>
<keyword evidence="8" id="KW-1185">Reference proteome</keyword>
<dbReference type="PROSITE" id="PS50157">
    <property type="entry name" value="ZINC_FINGER_C2H2_2"/>
    <property type="match status" value="1"/>
</dbReference>
<comment type="caution">
    <text evidence="7">The sequence shown here is derived from an EMBL/GenBank/DDBJ whole genome shotgun (WGS) entry which is preliminary data.</text>
</comment>
<dbReference type="InterPro" id="IPR019496">
    <property type="entry name" value="NUFIP1_cons_dom"/>
</dbReference>
<dbReference type="InterPro" id="IPR022755">
    <property type="entry name" value="Znf_C2H2_jaz"/>
</dbReference>
<feature type="region of interest" description="Disordered" evidence="5">
    <location>
        <begin position="416"/>
        <end position="470"/>
    </location>
</feature>
<feature type="compositionally biased region" description="Basic residues" evidence="5">
    <location>
        <begin position="155"/>
        <end position="167"/>
    </location>
</feature>
<dbReference type="InterPro" id="IPR039136">
    <property type="entry name" value="NUFIP1-like"/>
</dbReference>
<keyword evidence="1" id="KW-0479">Metal-binding</keyword>
<keyword evidence="3" id="KW-0862">Zinc</keyword>
<feature type="compositionally biased region" description="Pro residues" evidence="5">
    <location>
        <begin position="38"/>
        <end position="47"/>
    </location>
</feature>
<organism evidence="7 8">
    <name type="scientific">Polyrhizophydium stewartii</name>
    <dbReference type="NCBI Taxonomy" id="2732419"/>
    <lineage>
        <taxon>Eukaryota</taxon>
        <taxon>Fungi</taxon>
        <taxon>Fungi incertae sedis</taxon>
        <taxon>Chytridiomycota</taxon>
        <taxon>Chytridiomycota incertae sedis</taxon>
        <taxon>Chytridiomycetes</taxon>
        <taxon>Rhizophydiales</taxon>
        <taxon>Rhizophydiales incertae sedis</taxon>
        <taxon>Polyrhizophydium</taxon>
    </lineage>
</organism>
<dbReference type="Proteomes" id="UP001527925">
    <property type="component" value="Unassembled WGS sequence"/>
</dbReference>
<evidence type="ECO:0000313" key="8">
    <source>
        <dbReference type="Proteomes" id="UP001527925"/>
    </source>
</evidence>
<evidence type="ECO:0000256" key="4">
    <source>
        <dbReference type="PROSITE-ProRule" id="PRU00042"/>
    </source>
</evidence>
<evidence type="ECO:0000256" key="5">
    <source>
        <dbReference type="SAM" id="MobiDB-lite"/>
    </source>
</evidence>
<feature type="compositionally biased region" description="Basic and acidic residues" evidence="5">
    <location>
        <begin position="325"/>
        <end position="342"/>
    </location>
</feature>
<evidence type="ECO:0000256" key="1">
    <source>
        <dbReference type="ARBA" id="ARBA00022723"/>
    </source>
</evidence>
<protein>
    <recommendedName>
        <fullName evidence="6">C2H2-type domain-containing protein</fullName>
    </recommendedName>
</protein>
<dbReference type="Pfam" id="PF12171">
    <property type="entry name" value="zf-C2H2_jaz"/>
    <property type="match status" value="1"/>
</dbReference>
<dbReference type="InterPro" id="IPR036236">
    <property type="entry name" value="Znf_C2H2_sf"/>
</dbReference>
<gene>
    <name evidence="7" type="ORF">HK105_203334</name>
</gene>
<feature type="compositionally biased region" description="Low complexity" evidence="5">
    <location>
        <begin position="48"/>
        <end position="69"/>
    </location>
</feature>
<dbReference type="InterPro" id="IPR013087">
    <property type="entry name" value="Znf_C2H2_type"/>
</dbReference>
<feature type="region of interest" description="Disordered" evidence="5">
    <location>
        <begin position="295"/>
        <end position="378"/>
    </location>
</feature>
<feature type="compositionally biased region" description="Low complexity" evidence="5">
    <location>
        <begin position="25"/>
        <end position="37"/>
    </location>
</feature>
<dbReference type="SUPFAM" id="SSF57667">
    <property type="entry name" value="beta-beta-alpha zinc fingers"/>
    <property type="match status" value="1"/>
</dbReference>
<sequence>MRGSVPQSLLPPSYLPPPPPPSTQPGPHAGAPAAAAPPAVPQYPPYPLYAGTAAPSASSHPAQAPSAAGPHAFLQAQAQWAYYMHSVAMFHQMQQHQSQQQQQHTVPTLYAQPYQQAHQQPPADVGEPATTSDGDHGGDDVDGDGSDAEPGKPSRWARKRAARRRRKMEAGQLHGELSQFVGGEGLPDANDSGPHDGGDPPAAVLSSSIDSQEAMRCDTCDKSFSNERQMNEHMRSHKKCSLCDFVGTSKVIAAHKEEEHLDDEAASMYPKVVLETPEDIEQWIKARKRNYPTDQNIQKKIEEQSKRQKRGDIIDVHRKTLKGSRGSDARRAAETSERHDLGEPSTETGGPSQFKTDEKPVQAKKKQAKRDPVAPLFHGAKRRPLLNMMLETDLKKDKNALLQCIRFIVENNFFDDKAPAVTRPRPQQAPQAIGLEPGETASESEEDGSNDDEQQQGDEQRHDDDQQRED</sequence>
<feature type="compositionally biased region" description="Acidic residues" evidence="5">
    <location>
        <begin position="442"/>
        <end position="456"/>
    </location>
</feature>
<feature type="compositionally biased region" description="Low complexity" evidence="5">
    <location>
        <begin position="1"/>
        <end position="12"/>
    </location>
</feature>
<evidence type="ECO:0000256" key="2">
    <source>
        <dbReference type="ARBA" id="ARBA00022771"/>
    </source>
</evidence>
<evidence type="ECO:0000256" key="3">
    <source>
        <dbReference type="ARBA" id="ARBA00022833"/>
    </source>
</evidence>
<feature type="compositionally biased region" description="Basic and acidic residues" evidence="5">
    <location>
        <begin position="297"/>
        <end position="318"/>
    </location>
</feature>
<evidence type="ECO:0000259" key="6">
    <source>
        <dbReference type="PROSITE" id="PS50157"/>
    </source>
</evidence>